<feature type="transmembrane region" description="Helical" evidence="8">
    <location>
        <begin position="284"/>
        <end position="306"/>
    </location>
</feature>
<evidence type="ECO:0000256" key="6">
    <source>
        <dbReference type="ARBA" id="ARBA00050768"/>
    </source>
</evidence>
<dbReference type="Pfam" id="PF04193">
    <property type="entry name" value="PQ-loop"/>
    <property type="match status" value="2"/>
</dbReference>
<accession>A0A507CHL3</accession>
<comment type="similarity">
    <text evidence="5">Belongs to the laat-1 family.</text>
</comment>
<proteinExistence type="inferred from homology"/>
<feature type="transmembrane region" description="Helical" evidence="8">
    <location>
        <begin position="63"/>
        <end position="87"/>
    </location>
</feature>
<keyword evidence="10" id="KW-1185">Reference proteome</keyword>
<keyword evidence="2 8" id="KW-0812">Transmembrane</keyword>
<evidence type="ECO:0000256" key="4">
    <source>
        <dbReference type="ARBA" id="ARBA00023136"/>
    </source>
</evidence>
<comment type="subcellular location">
    <subcellularLocation>
        <location evidence="1">Membrane</location>
        <topology evidence="1">Multi-pass membrane protein</topology>
    </subcellularLocation>
</comment>
<dbReference type="OrthoDB" id="8048523at2759"/>
<evidence type="ECO:0000256" key="5">
    <source>
        <dbReference type="ARBA" id="ARBA00038039"/>
    </source>
</evidence>
<dbReference type="GO" id="GO:0034488">
    <property type="term" value="P:basic amino acid transmembrane export from vacuole"/>
    <property type="evidence" value="ECO:0007669"/>
    <property type="project" value="TreeGrafter"/>
</dbReference>
<comment type="caution">
    <text evidence="9">The sequence shown here is derived from an EMBL/GenBank/DDBJ whole genome shotgun (WGS) entry which is preliminary data.</text>
</comment>
<dbReference type="SMART" id="SM00679">
    <property type="entry name" value="CTNS"/>
    <property type="match status" value="2"/>
</dbReference>
<dbReference type="AlphaFoldDB" id="A0A507CHL3"/>
<dbReference type="Proteomes" id="UP000319731">
    <property type="component" value="Unassembled WGS sequence"/>
</dbReference>
<evidence type="ECO:0000313" key="9">
    <source>
        <dbReference type="EMBL" id="TPX37534.1"/>
    </source>
</evidence>
<evidence type="ECO:0000256" key="1">
    <source>
        <dbReference type="ARBA" id="ARBA00004141"/>
    </source>
</evidence>
<evidence type="ECO:0000256" key="2">
    <source>
        <dbReference type="ARBA" id="ARBA00022692"/>
    </source>
</evidence>
<dbReference type="PANTHER" id="PTHR16201:SF34">
    <property type="entry name" value="LYSOSOMAL AMINO ACID TRANSPORTER 1"/>
    <property type="match status" value="1"/>
</dbReference>
<protein>
    <submittedName>
        <fullName evidence="9">Uncharacterized protein</fullName>
    </submittedName>
</protein>
<dbReference type="InterPro" id="IPR006603">
    <property type="entry name" value="PQ-loop_rpt"/>
</dbReference>
<dbReference type="InterPro" id="IPR051415">
    <property type="entry name" value="LAAT-1"/>
</dbReference>
<dbReference type="PANTHER" id="PTHR16201">
    <property type="entry name" value="SEVEN TRANSMEMBRANE PROTEIN 1-RELATED"/>
    <property type="match status" value="1"/>
</dbReference>
<dbReference type="GO" id="GO:0015174">
    <property type="term" value="F:basic amino acid transmembrane transporter activity"/>
    <property type="evidence" value="ECO:0007669"/>
    <property type="project" value="TreeGrafter"/>
</dbReference>
<feature type="transmembrane region" description="Helical" evidence="8">
    <location>
        <begin position="180"/>
        <end position="199"/>
    </location>
</feature>
<feature type="transmembrane region" description="Helical" evidence="8">
    <location>
        <begin position="258"/>
        <end position="278"/>
    </location>
</feature>
<dbReference type="FunFam" id="1.20.1280.290:FF:000009">
    <property type="entry name" value="PQ loop repeat family protein"/>
    <property type="match status" value="1"/>
</dbReference>
<keyword evidence="4 8" id="KW-0472">Membrane</keyword>
<dbReference type="RefSeq" id="XP_031027445.1">
    <property type="nucleotide sequence ID" value="XM_031166424.1"/>
</dbReference>
<comment type="catalytic activity">
    <reaction evidence="6">
        <text>L-histidine(out) + L-arginine(in) = L-histidine(in) + L-arginine(out)</text>
        <dbReference type="Rhea" id="RHEA:71063"/>
        <dbReference type="ChEBI" id="CHEBI:32682"/>
        <dbReference type="ChEBI" id="CHEBI:57595"/>
    </reaction>
</comment>
<evidence type="ECO:0000256" key="8">
    <source>
        <dbReference type="SAM" id="Phobius"/>
    </source>
</evidence>
<evidence type="ECO:0000313" key="10">
    <source>
        <dbReference type="Proteomes" id="UP000319731"/>
    </source>
</evidence>
<feature type="compositionally biased region" description="Low complexity" evidence="7">
    <location>
        <begin position="139"/>
        <end position="173"/>
    </location>
</feature>
<feature type="transmembrane region" description="Helical" evidence="8">
    <location>
        <begin position="33"/>
        <end position="51"/>
    </location>
</feature>
<name>A0A507CHL3_9FUNG</name>
<gene>
    <name evidence="9" type="ORF">SmJEL517_g00495</name>
</gene>
<sequence>MSCTCIPAAIDGIPYNQIIGTVFGDCVRSKYEYVSFSLGIVGLIAYFFSMMPQMIENYQNQSAAGLSISFIMCWLLGDSAGLAGTFLTNQLPIQKLTGAYFVLSDAVILGQILYYGHRNRAMSSADDEIIQQGEEDPLLDTSPRSNSSSSSLTSYTSSSSTTSLSSSSASSSSTKSTRHLITIAAICMVACCLIVPAQAASLIDEPQRLCNEPFPVSNIGQAAGSLLAWASGLLYLFSRIPQVIKNYREGVEGLSPMLFLITTIGNVAYGLQITMRFPPVNQRFFAAVLPYLMGSFGVLFFDLVILAQTYLHGKRMVVV</sequence>
<dbReference type="EMBL" id="QEAO01000002">
    <property type="protein sequence ID" value="TPX37534.1"/>
    <property type="molecule type" value="Genomic_DNA"/>
</dbReference>
<evidence type="ECO:0000256" key="3">
    <source>
        <dbReference type="ARBA" id="ARBA00022989"/>
    </source>
</evidence>
<organism evidence="9 10">
    <name type="scientific">Synchytrium microbalum</name>
    <dbReference type="NCBI Taxonomy" id="1806994"/>
    <lineage>
        <taxon>Eukaryota</taxon>
        <taxon>Fungi</taxon>
        <taxon>Fungi incertae sedis</taxon>
        <taxon>Chytridiomycota</taxon>
        <taxon>Chytridiomycota incertae sedis</taxon>
        <taxon>Chytridiomycetes</taxon>
        <taxon>Synchytriales</taxon>
        <taxon>Synchytriaceae</taxon>
        <taxon>Synchytrium</taxon>
    </lineage>
</organism>
<evidence type="ECO:0000256" key="7">
    <source>
        <dbReference type="SAM" id="MobiDB-lite"/>
    </source>
</evidence>
<reference evidence="9 10" key="1">
    <citation type="journal article" date="2019" name="Sci. Rep.">
        <title>Comparative genomics of chytrid fungi reveal insights into the obligate biotrophic and pathogenic lifestyle of Synchytrium endobioticum.</title>
        <authorList>
            <person name="van de Vossenberg B.T.L.H."/>
            <person name="Warris S."/>
            <person name="Nguyen H.D.T."/>
            <person name="van Gent-Pelzer M.P.E."/>
            <person name="Joly D.L."/>
            <person name="van de Geest H.C."/>
            <person name="Bonants P.J.M."/>
            <person name="Smith D.S."/>
            <person name="Levesque C.A."/>
            <person name="van der Lee T.A.J."/>
        </authorList>
    </citation>
    <scope>NUCLEOTIDE SEQUENCE [LARGE SCALE GENOMIC DNA]</scope>
    <source>
        <strain evidence="9 10">JEL517</strain>
    </source>
</reference>
<keyword evidence="3 8" id="KW-1133">Transmembrane helix</keyword>
<dbReference type="Gene3D" id="1.20.1280.290">
    <property type="match status" value="2"/>
</dbReference>
<feature type="region of interest" description="Disordered" evidence="7">
    <location>
        <begin position="135"/>
        <end position="173"/>
    </location>
</feature>
<feature type="transmembrane region" description="Helical" evidence="8">
    <location>
        <begin position="219"/>
        <end position="237"/>
    </location>
</feature>
<dbReference type="GeneID" id="42001721"/>
<dbReference type="GO" id="GO:0000329">
    <property type="term" value="C:fungal-type vacuole membrane"/>
    <property type="evidence" value="ECO:0007669"/>
    <property type="project" value="TreeGrafter"/>
</dbReference>